<dbReference type="InterPro" id="IPR006558">
    <property type="entry name" value="LamG-like"/>
</dbReference>
<sequence>MRFKMMLTAVLSLAAALVFATDQTYAHELSTDKLILQTGSHGEISSIKIKGDAFPTEYVMNATVAPEQNTADHQWLGELMFTYRLNGGAWTKAWTNLSADGRTITNSGNQVTVTYANASNAQGIRNFKVIETYTTQTDGSILWKIEVQNTSGQKLEIGDFGLPLPFNEQWTYGDAIYETRVVTHSFVGNNSSYITASRPSGIGSYLMLIPDATTGAGFEYQDRWRNEEHPGSKWAWNPANEGKWIEGLNVFYIHSNVIKSTNRGYLPNTSLVLEAGQSKTYGFKFLAVADEHAAKNTLYNAGLIDVTVVPGMIVPTNQKAKVDLRTSKTITKVQYANGTVVPLKESKPGDHKIYELQFSQLGPNNVTVEYDGGKKTVLQFYAIDPVDKALQDHSTFMVDKTQWNLPGDIRDKVFDDWMMNTKSKRNVFNGYWGWGDDWGLTHGQFLAEKNTLTPVAREIRAVDDYLETAIWTNLMNGHHEDYLIHDFLMPEPNTTPTYRGYAYPHVYNTYFSMYKIADLYPDLVTYKHDKETYLLRAYNIFKALYEGPVAYNWNTGLMGELTTPDIIQALKKEGYDTEANEIITKMRTKYGNFKNTTYPYGSEYSYDNTGEEAVYTLAKLHSDQVTEQSRALEIMGKINLKTRASRGHMPVWYYYTDPVTITGENWFNFQYTTSLAGYAMDDWIRFHEGTKREEQQRLSYAAKIANVGAINSGQISADPDNFGAASWTYQAEKGNYGTNGTGGGANVPLLNGWRGMTGEADLGLFGALQTLSADIAVDPIFGLTGYGADVTPTNGEYNITPLDGLFKRLNLITEKLYIELNKDQYTGAKLAVAKDYVWLDMKNLTPGQPHQTSITFQGLKTGTYLIKVDGQVKGKFNAYQPVNTLKVDAGTAASYSVELTPTTPDANAAPTVDAGTDSSITLPDKIRLQGTVTDDGLPSGQLTLAWSLVNGPAGAQVSFASPNSAYTQATVSAAGVYTFRLTANDSILSANDTVQVTVNAAPPLPEKMAQYNFDENTGTAAADSSGSGNHATAKGTTSWVTGKKNRAISLSGTDGYVQLPEGIVSRADSITIATWVKANALSDFTRIFDFGSGTGTYVFLTPKVGSNMRFAITTGGNAAGQEQTINVPGLPVGVWKHVTVTLTGNTGIIYVDGVEVGRNNNMTLKPSSLGQTKNNYIGKSQYPDPYFNGLIDDFRIYSRALSAAEVATLASSTSLALNGENEAVILPDLSEENTPQLGVSEVESVDVTAVVAEIPTLPAVVTVTYSDGTTNDVAVVWNEITAEQVAAVGTFMVEGAVEGTELKAQANVTIIAATREEPVEGGI</sequence>
<dbReference type="InterPro" id="IPR013320">
    <property type="entry name" value="ConA-like_dom_sf"/>
</dbReference>
<evidence type="ECO:0000256" key="3">
    <source>
        <dbReference type="SAM" id="MobiDB-lite"/>
    </source>
</evidence>
<dbReference type="InterPro" id="IPR035986">
    <property type="entry name" value="PKD_dom_sf"/>
</dbReference>
<dbReference type="Gene3D" id="2.60.120.200">
    <property type="match status" value="1"/>
</dbReference>
<dbReference type="SUPFAM" id="SSF49299">
    <property type="entry name" value="PKD domain"/>
    <property type="match status" value="1"/>
</dbReference>
<dbReference type="Pfam" id="PF07532">
    <property type="entry name" value="Big_4"/>
    <property type="match status" value="1"/>
</dbReference>
<organism evidence="6 7">
    <name type="scientific">Paenibacillus amylolyticus</name>
    <dbReference type="NCBI Taxonomy" id="1451"/>
    <lineage>
        <taxon>Bacteria</taxon>
        <taxon>Bacillati</taxon>
        <taxon>Bacillota</taxon>
        <taxon>Bacilli</taxon>
        <taxon>Bacillales</taxon>
        <taxon>Paenibacillaceae</taxon>
        <taxon>Paenibacillus</taxon>
    </lineage>
</organism>
<accession>A0A100VSE0</accession>
<feature type="signal peptide" evidence="4">
    <location>
        <begin position="1"/>
        <end position="20"/>
    </location>
</feature>
<dbReference type="InterPro" id="IPR013783">
    <property type="entry name" value="Ig-like_fold"/>
</dbReference>
<dbReference type="RefSeq" id="WP_082763008.1">
    <property type="nucleotide sequence ID" value="NZ_BCNV01000007.1"/>
</dbReference>
<evidence type="ECO:0000256" key="1">
    <source>
        <dbReference type="ARBA" id="ARBA00022729"/>
    </source>
</evidence>
<dbReference type="Gene3D" id="2.60.40.10">
    <property type="entry name" value="Immunoglobulins"/>
    <property type="match status" value="1"/>
</dbReference>
<feature type="region of interest" description="Disordered" evidence="3">
    <location>
        <begin position="1017"/>
        <end position="1038"/>
    </location>
</feature>
<dbReference type="Pfam" id="PF13385">
    <property type="entry name" value="Laminin_G_3"/>
    <property type="match status" value="1"/>
</dbReference>
<proteinExistence type="predicted"/>
<keyword evidence="1 4" id="KW-0732">Signal</keyword>
<dbReference type="Pfam" id="PF18951">
    <property type="entry name" value="DUF5695"/>
    <property type="match status" value="2"/>
</dbReference>
<gene>
    <name evidence="6" type="ORF">PAHA3_5315</name>
</gene>
<dbReference type="EMBL" id="BCNV01000007">
    <property type="protein sequence ID" value="GAS85194.1"/>
    <property type="molecule type" value="Genomic_DNA"/>
</dbReference>
<dbReference type="InterPro" id="IPR043750">
    <property type="entry name" value="DUF5695"/>
</dbReference>
<keyword evidence="2" id="KW-1015">Disulfide bond</keyword>
<evidence type="ECO:0000313" key="7">
    <source>
        <dbReference type="Proteomes" id="UP000069697"/>
    </source>
</evidence>
<reference evidence="7" key="2">
    <citation type="submission" date="2016-01" db="EMBL/GenBank/DDBJ databases">
        <title>Draft Genome Sequence of Paenibacillus amylolyticus Heshi-A3 that Was Isolated from Fermented Rice Bran with Aging Salted Mackerel, Which Was Named Heshiko as Traditional Fermented Seafood in Japan.</title>
        <authorList>
            <person name="Akuzawa S."/>
            <person name="Nakagawa J."/>
            <person name="Kanekatsu T."/>
            <person name="Kubota E."/>
            <person name="Ohtake R."/>
            <person name="Suzuki T."/>
            <person name="Kanesaki Y."/>
        </authorList>
    </citation>
    <scope>NUCLEOTIDE SEQUENCE [LARGE SCALE GENOMIC DNA]</scope>
    <source>
        <strain evidence="7">Heshi-A3</strain>
    </source>
</reference>
<evidence type="ECO:0000256" key="2">
    <source>
        <dbReference type="ARBA" id="ARBA00023157"/>
    </source>
</evidence>
<feature type="domain" description="LamG-like jellyroll fold" evidence="5">
    <location>
        <begin position="1068"/>
        <end position="1204"/>
    </location>
</feature>
<dbReference type="InterPro" id="IPR011081">
    <property type="entry name" value="Big_4"/>
</dbReference>
<dbReference type="SMART" id="SM00560">
    <property type="entry name" value="LamGL"/>
    <property type="match status" value="1"/>
</dbReference>
<evidence type="ECO:0000256" key="4">
    <source>
        <dbReference type="SAM" id="SignalP"/>
    </source>
</evidence>
<reference evidence="6 7" key="1">
    <citation type="journal article" date="2016" name="Genome Announc.">
        <title>Draft Genome Sequence of Paenibacillus amylolyticus Heshi-A3, Isolated from Fermented Rice Bran in a Japanese Fermented Seafood Dish.</title>
        <authorList>
            <person name="Akuzawa S."/>
            <person name="Nagaoka J."/>
            <person name="Kanekatsu M."/>
            <person name="Kubota E."/>
            <person name="Ohtake R."/>
            <person name="Suzuki T."/>
            <person name="Kanesaki Y."/>
        </authorList>
    </citation>
    <scope>NUCLEOTIDE SEQUENCE [LARGE SCALE GENOMIC DNA]</scope>
    <source>
        <strain evidence="6 7">Heshi-A3</strain>
    </source>
</reference>
<dbReference type="Proteomes" id="UP000069697">
    <property type="component" value="Unassembled WGS sequence"/>
</dbReference>
<protein>
    <recommendedName>
        <fullName evidence="5">LamG-like jellyroll fold domain-containing protein</fullName>
    </recommendedName>
</protein>
<comment type="caution">
    <text evidence="6">The sequence shown here is derived from an EMBL/GenBank/DDBJ whole genome shotgun (WGS) entry which is preliminary data.</text>
</comment>
<feature type="chain" id="PRO_5039024014" description="LamG-like jellyroll fold domain-containing protein" evidence="4">
    <location>
        <begin position="21"/>
        <end position="1323"/>
    </location>
</feature>
<dbReference type="SUPFAM" id="SSF49899">
    <property type="entry name" value="Concanavalin A-like lectins/glucanases"/>
    <property type="match status" value="1"/>
</dbReference>
<name>A0A100VSE0_PAEAM</name>
<evidence type="ECO:0000313" key="6">
    <source>
        <dbReference type="EMBL" id="GAS85194.1"/>
    </source>
</evidence>
<dbReference type="Pfam" id="PF22352">
    <property type="entry name" value="K319L-like_PKD"/>
    <property type="match status" value="1"/>
</dbReference>
<evidence type="ECO:0000259" key="5">
    <source>
        <dbReference type="SMART" id="SM00560"/>
    </source>
</evidence>